<dbReference type="AlphaFoldDB" id="A0A5R8ZKI1"/>
<organism evidence="1 2">
    <name type="scientific">Microbispora triticiradicis</name>
    <dbReference type="NCBI Taxonomy" id="2200763"/>
    <lineage>
        <taxon>Bacteria</taxon>
        <taxon>Bacillati</taxon>
        <taxon>Actinomycetota</taxon>
        <taxon>Actinomycetes</taxon>
        <taxon>Streptosporangiales</taxon>
        <taxon>Streptosporangiaceae</taxon>
        <taxon>Microbispora</taxon>
    </lineage>
</organism>
<gene>
    <name evidence="1" type="ORF">FED44_01950</name>
</gene>
<sequence length="63" mass="7239">MTGTIDTDHRAINDTQYIEVFESHDLTLRTADLQRGNYTVHVAYSGNPTYRPHAADYQKLTVR</sequence>
<comment type="caution">
    <text evidence="1">The sequence shown here is derived from an EMBL/GenBank/DDBJ whole genome shotgun (WGS) entry which is preliminary data.</text>
</comment>
<proteinExistence type="predicted"/>
<dbReference type="OrthoDB" id="184858at2"/>
<dbReference type="EMBL" id="VANP01000001">
    <property type="protein sequence ID" value="TLP66289.1"/>
    <property type="molecule type" value="Genomic_DNA"/>
</dbReference>
<name>A0A5R8ZKI1_9ACTN</name>
<evidence type="ECO:0000313" key="2">
    <source>
        <dbReference type="Proteomes" id="UP000309033"/>
    </source>
</evidence>
<dbReference type="Proteomes" id="UP000309033">
    <property type="component" value="Unassembled WGS sequence"/>
</dbReference>
<protein>
    <submittedName>
        <fullName evidence="1">Uncharacterized protein</fullName>
    </submittedName>
</protein>
<reference evidence="1" key="1">
    <citation type="submission" date="2019-05" db="EMBL/GenBank/DDBJ databases">
        <title>Isolation, diversity and antifungal activity of Actinobacteria from wheat.</title>
        <authorList>
            <person name="Yu B."/>
        </authorList>
    </citation>
    <scope>NUCLEOTIDE SEQUENCE [LARGE SCALE GENOMIC DNA]</scope>
    <source>
        <strain evidence="1">NEAU-HEGS1-5</strain>
    </source>
</reference>
<accession>A0A5R8ZKI1</accession>
<keyword evidence="2" id="KW-1185">Reference proteome</keyword>
<evidence type="ECO:0000313" key="1">
    <source>
        <dbReference type="EMBL" id="TLP66289.1"/>
    </source>
</evidence>